<evidence type="ECO:0000313" key="4">
    <source>
        <dbReference type="Proteomes" id="UP000756132"/>
    </source>
</evidence>
<feature type="compositionally biased region" description="Polar residues" evidence="1">
    <location>
        <begin position="302"/>
        <end position="318"/>
    </location>
</feature>
<dbReference type="OrthoDB" id="3926760at2759"/>
<organism evidence="3 4">
    <name type="scientific">Passalora fulva</name>
    <name type="common">Tomato leaf mold</name>
    <name type="synonym">Cladosporium fulvum</name>
    <dbReference type="NCBI Taxonomy" id="5499"/>
    <lineage>
        <taxon>Eukaryota</taxon>
        <taxon>Fungi</taxon>
        <taxon>Dikarya</taxon>
        <taxon>Ascomycota</taxon>
        <taxon>Pezizomycotina</taxon>
        <taxon>Dothideomycetes</taxon>
        <taxon>Dothideomycetidae</taxon>
        <taxon>Mycosphaerellales</taxon>
        <taxon>Mycosphaerellaceae</taxon>
        <taxon>Fulvia</taxon>
    </lineage>
</organism>
<sequence>MPAAVVKGIILSISLIAALGIAVLENPQVQEWLEEQRRKVAELLRQIGQELDPESRRAAEAFAFEGRTIINDEGLQREASGSQEAAALATGRSLSNPSTIRRIPISGRVDSTEAEERRRKGREYLARRNQQMYELQQRRNAAKAAGTETPPSPTFDTLVDDEGKLKTATGEEERELFSPPMTQLQPHPIREEMRETDRSLTEPLLAGESSSTGASGWNAGSCFANPFGDEYALEGSITPKPPVPPKIELDRVSSPPISVPEHAATPPISVPGAYEALPTEDSQQIDHSRLSYEEQLAIALSLSEQESTTNSATVGQSEPDNDDDALLAAIAASLKDMDDQQAAHAIAHAEPSTPQDIPVTAEPLVDLTPSTPPTRPRNSMWEGMFDPQLSPSREPLTLPPSSVARSEASDDLYSATPELTRARLAHFDAQQMPAALSTTSSLPFDPVRDAATSSSQPVRDLMDASFYSAADVVSRPESARSQTLDRETPHLIDVDEEVPREGARTPTSRAHSSWGFQTDSDTDTFASISGPASRAQSLPRSETSTIEVIDVAEDSDVDMLSEEGDGVATPDSWSEVGSRDAESDTEEDTRQHPSVSI</sequence>
<feature type="region of interest" description="Disordered" evidence="1">
    <location>
        <begin position="74"/>
        <end position="122"/>
    </location>
</feature>
<evidence type="ECO:0000256" key="1">
    <source>
        <dbReference type="SAM" id="MobiDB-lite"/>
    </source>
</evidence>
<feature type="chain" id="PRO_5040334875" evidence="2">
    <location>
        <begin position="21"/>
        <end position="597"/>
    </location>
</feature>
<evidence type="ECO:0000256" key="2">
    <source>
        <dbReference type="SAM" id="SignalP"/>
    </source>
</evidence>
<evidence type="ECO:0000313" key="3">
    <source>
        <dbReference type="EMBL" id="UJO13125.1"/>
    </source>
</evidence>
<accession>A0A9Q8P4J1</accession>
<dbReference type="KEGG" id="ffu:CLAFUR5_02918"/>
<feature type="compositionally biased region" description="Basic and acidic residues" evidence="1">
    <location>
        <begin position="161"/>
        <end position="171"/>
    </location>
</feature>
<feature type="region of interest" description="Disordered" evidence="1">
    <location>
        <begin position="301"/>
        <end position="324"/>
    </location>
</feature>
<dbReference type="InterPro" id="IPR003903">
    <property type="entry name" value="UIM_dom"/>
</dbReference>
<dbReference type="OMA" id="QQMYELQ"/>
<dbReference type="RefSeq" id="XP_047757491.1">
    <property type="nucleotide sequence ID" value="XM_047902066.1"/>
</dbReference>
<dbReference type="GeneID" id="71982796"/>
<dbReference type="Proteomes" id="UP000756132">
    <property type="component" value="Chromosome 2"/>
</dbReference>
<feature type="region of interest" description="Disordered" evidence="1">
    <location>
        <begin position="434"/>
        <end position="597"/>
    </location>
</feature>
<reference evidence="3" key="1">
    <citation type="submission" date="2021-12" db="EMBL/GenBank/DDBJ databases">
        <authorList>
            <person name="Zaccaron A."/>
            <person name="Stergiopoulos I."/>
        </authorList>
    </citation>
    <scope>NUCLEOTIDE SEQUENCE</scope>
    <source>
        <strain evidence="3">Race5_Kim</strain>
    </source>
</reference>
<dbReference type="EMBL" id="CP090164">
    <property type="protein sequence ID" value="UJO13125.1"/>
    <property type="molecule type" value="Genomic_DNA"/>
</dbReference>
<keyword evidence="4" id="KW-1185">Reference proteome</keyword>
<proteinExistence type="predicted"/>
<dbReference type="AlphaFoldDB" id="A0A9Q8P4J1"/>
<feature type="compositionally biased region" description="Basic and acidic residues" evidence="1">
    <location>
        <begin position="188"/>
        <end position="200"/>
    </location>
</feature>
<feature type="compositionally biased region" description="Basic and acidic residues" evidence="1">
    <location>
        <begin position="483"/>
        <end position="503"/>
    </location>
</feature>
<feature type="signal peptide" evidence="2">
    <location>
        <begin position="1"/>
        <end position="20"/>
    </location>
</feature>
<reference evidence="3" key="2">
    <citation type="journal article" date="2022" name="Microb. Genom.">
        <title>A chromosome-scale genome assembly of the tomato pathogen Cladosporium fulvum reveals a compartmentalized genome architecture and the presence of a dispensable chromosome.</title>
        <authorList>
            <person name="Zaccaron A.Z."/>
            <person name="Chen L.H."/>
            <person name="Samaras A."/>
            <person name="Stergiopoulos I."/>
        </authorList>
    </citation>
    <scope>NUCLEOTIDE SEQUENCE</scope>
    <source>
        <strain evidence="3">Race5_Kim</strain>
    </source>
</reference>
<name>A0A9Q8P4J1_PASFU</name>
<feature type="region of interest" description="Disordered" evidence="1">
    <location>
        <begin position="137"/>
        <end position="274"/>
    </location>
</feature>
<gene>
    <name evidence="3" type="ORF">CLAFUR5_02918</name>
</gene>
<protein>
    <submittedName>
        <fullName evidence="3">Uncharacterized protein</fullName>
    </submittedName>
</protein>
<feature type="compositionally biased region" description="Polar residues" evidence="1">
    <location>
        <begin position="505"/>
        <end position="527"/>
    </location>
</feature>
<feature type="compositionally biased region" description="Polar residues" evidence="1">
    <location>
        <begin position="534"/>
        <end position="546"/>
    </location>
</feature>
<keyword evidence="2" id="KW-0732">Signal</keyword>
<feature type="compositionally biased region" description="Acidic residues" evidence="1">
    <location>
        <begin position="550"/>
        <end position="565"/>
    </location>
</feature>
<feature type="region of interest" description="Disordered" evidence="1">
    <location>
        <begin position="341"/>
        <end position="410"/>
    </location>
</feature>
<feature type="compositionally biased region" description="Basic and acidic residues" evidence="1">
    <location>
        <begin position="110"/>
        <end position="122"/>
    </location>
</feature>
<dbReference type="SMART" id="SM00726">
    <property type="entry name" value="UIM"/>
    <property type="match status" value="2"/>
</dbReference>